<dbReference type="Gene3D" id="3.30.70.360">
    <property type="match status" value="1"/>
</dbReference>
<gene>
    <name evidence="4" type="ORF">EV148_107201</name>
</gene>
<sequence>MDSNALSGFVGGLWDEQIVPQLTEYIRIPNKSPMFDAQWAEHGYMDQAVALMEAWAKAQPIPGMQLEVVRLPGRTPLIFIEIPGQGEDTVLLYGHLDKQPEMTGWSAHLGPWKPVLDGDRLYGRGGADDGYAIFGSLAAIMALQAQGIPHARCVVMIEACEESGSYDLPYYVDHLAARIGKPSLIVCLDSGCGNYDQLWLTTSLRGLTGGNLTVKVLEEGVHSGDASGVVASSFRILRQVLSRLEDETSGRIKPQELHVEIPAQRVAQAQRTAQILGDAVYSKFPLVDGMQPMNADLAELVLNRTWRPALSVTGIGGLPALDSAGNVLRPYTAVKLSLRVPPTLDAAKGGEFLKRLLESDPPYGAKVTFDLEKAGSGWEAPALAPWLEAAVDAASQQFFGAPVAYNGEGGSIPFMGMLGEKFPGAQFMITGVLGPHSNAHGPNEFLHVPTGKRMSMCVAKVVADHYVASTQGLTRGVAASHAHTVKGEDGCCD</sequence>
<dbReference type="SUPFAM" id="SSF53187">
    <property type="entry name" value="Zn-dependent exopeptidases"/>
    <property type="match status" value="1"/>
</dbReference>
<dbReference type="PANTHER" id="PTHR43270:SF4">
    <property type="entry name" value="CARNOSINE DIPEPTIDASE 2, ISOFORM A"/>
    <property type="match status" value="1"/>
</dbReference>
<keyword evidence="5" id="KW-1185">Reference proteome</keyword>
<keyword evidence="2" id="KW-0479">Metal-binding</keyword>
<dbReference type="GO" id="GO:0008233">
    <property type="term" value="F:peptidase activity"/>
    <property type="evidence" value="ECO:0007669"/>
    <property type="project" value="UniProtKB-KW"/>
</dbReference>
<dbReference type="Pfam" id="PF01546">
    <property type="entry name" value="Peptidase_M20"/>
    <property type="match status" value="1"/>
</dbReference>
<keyword evidence="1" id="KW-0645">Protease</keyword>
<dbReference type="OrthoDB" id="9761532at2"/>
<accession>A0A4R2I433</accession>
<dbReference type="CDD" id="cd05682">
    <property type="entry name" value="M20_dipept_dapE"/>
    <property type="match status" value="1"/>
</dbReference>
<keyword evidence="3" id="KW-0378">Hydrolase</keyword>
<evidence type="ECO:0000256" key="3">
    <source>
        <dbReference type="ARBA" id="ARBA00022801"/>
    </source>
</evidence>
<name>A0A4R2I433_9GAMM</name>
<dbReference type="InterPro" id="IPR051458">
    <property type="entry name" value="Cyt/Met_Dipeptidase"/>
</dbReference>
<evidence type="ECO:0000313" key="4">
    <source>
        <dbReference type="EMBL" id="TCO38913.1"/>
    </source>
</evidence>
<comment type="caution">
    <text evidence="4">The sequence shown here is derived from an EMBL/GenBank/DDBJ whole genome shotgun (WGS) entry which is preliminary data.</text>
</comment>
<dbReference type="AlphaFoldDB" id="A0A4R2I433"/>
<dbReference type="Proteomes" id="UP000294862">
    <property type="component" value="Unassembled WGS sequence"/>
</dbReference>
<dbReference type="RefSeq" id="WP_131999248.1">
    <property type="nucleotide sequence ID" value="NZ_JACGXM010000006.1"/>
</dbReference>
<dbReference type="InterPro" id="IPR002933">
    <property type="entry name" value="Peptidase_M20"/>
</dbReference>
<dbReference type="PANTHER" id="PTHR43270">
    <property type="entry name" value="BETA-ALA-HIS DIPEPTIDASE"/>
    <property type="match status" value="1"/>
</dbReference>
<evidence type="ECO:0000313" key="5">
    <source>
        <dbReference type="Proteomes" id="UP000294862"/>
    </source>
</evidence>
<reference evidence="4 5" key="1">
    <citation type="journal article" date="2015" name="Stand. Genomic Sci.">
        <title>Genomic Encyclopedia of Bacterial and Archaeal Type Strains, Phase III: the genomes of soil and plant-associated and newly described type strains.</title>
        <authorList>
            <person name="Whitman W.B."/>
            <person name="Woyke T."/>
            <person name="Klenk H.P."/>
            <person name="Zhou Y."/>
            <person name="Lilburn T.G."/>
            <person name="Beck B.J."/>
            <person name="De Vos P."/>
            <person name="Vandamme P."/>
            <person name="Eisen J.A."/>
            <person name="Garrity G."/>
            <person name="Hugenholtz P."/>
            <person name="Kyrpides N.C."/>
        </authorList>
    </citation>
    <scope>NUCLEOTIDE SEQUENCE [LARGE SCALE GENOMIC DNA]</scope>
    <source>
        <strain evidence="4 5">A3</strain>
    </source>
</reference>
<dbReference type="GO" id="GO:0046872">
    <property type="term" value="F:metal ion binding"/>
    <property type="evidence" value="ECO:0007669"/>
    <property type="project" value="UniProtKB-KW"/>
</dbReference>
<dbReference type="Gene3D" id="3.40.630.10">
    <property type="entry name" value="Zn peptidases"/>
    <property type="match status" value="1"/>
</dbReference>
<protein>
    <submittedName>
        <fullName evidence="4">Acetylornithine deacetylase/succinyl-diaminopimelate desuccinylase-like protein</fullName>
    </submittedName>
</protein>
<proteinExistence type="predicted"/>
<dbReference type="EMBL" id="SLWQ01000007">
    <property type="protein sequence ID" value="TCO38913.1"/>
    <property type="molecule type" value="Genomic_DNA"/>
</dbReference>
<evidence type="ECO:0000256" key="2">
    <source>
        <dbReference type="ARBA" id="ARBA00022723"/>
    </source>
</evidence>
<organism evidence="4 5">
    <name type="scientific">Dokdonella fugitiva</name>
    <dbReference type="NCBI Taxonomy" id="328517"/>
    <lineage>
        <taxon>Bacteria</taxon>
        <taxon>Pseudomonadati</taxon>
        <taxon>Pseudomonadota</taxon>
        <taxon>Gammaproteobacteria</taxon>
        <taxon>Lysobacterales</taxon>
        <taxon>Rhodanobacteraceae</taxon>
        <taxon>Dokdonella</taxon>
    </lineage>
</organism>
<dbReference type="GO" id="GO:0006508">
    <property type="term" value="P:proteolysis"/>
    <property type="evidence" value="ECO:0007669"/>
    <property type="project" value="UniProtKB-KW"/>
</dbReference>
<evidence type="ECO:0000256" key="1">
    <source>
        <dbReference type="ARBA" id="ARBA00022670"/>
    </source>
</evidence>